<keyword evidence="3" id="KW-0106">Calcium</keyword>
<evidence type="ECO:0000313" key="5">
    <source>
        <dbReference type="EMBL" id="CAI9550798.1"/>
    </source>
</evidence>
<evidence type="ECO:0000313" key="6">
    <source>
        <dbReference type="Proteomes" id="UP001162483"/>
    </source>
</evidence>
<dbReference type="SMART" id="SM00054">
    <property type="entry name" value="EFh"/>
    <property type="match status" value="2"/>
</dbReference>
<organism evidence="5 6">
    <name type="scientific">Staurois parvus</name>
    <dbReference type="NCBI Taxonomy" id="386267"/>
    <lineage>
        <taxon>Eukaryota</taxon>
        <taxon>Metazoa</taxon>
        <taxon>Chordata</taxon>
        <taxon>Craniata</taxon>
        <taxon>Vertebrata</taxon>
        <taxon>Euteleostomi</taxon>
        <taxon>Amphibia</taxon>
        <taxon>Batrachia</taxon>
        <taxon>Anura</taxon>
        <taxon>Neobatrachia</taxon>
        <taxon>Ranoidea</taxon>
        <taxon>Ranidae</taxon>
        <taxon>Staurois</taxon>
    </lineage>
</organism>
<proteinExistence type="predicted"/>
<dbReference type="InterPro" id="IPR052603">
    <property type="entry name" value="EFCB6"/>
</dbReference>
<feature type="domain" description="EF-hand" evidence="4">
    <location>
        <begin position="344"/>
        <end position="379"/>
    </location>
</feature>
<dbReference type="PANTHER" id="PTHR20875:SF8">
    <property type="entry name" value="EF-HAND CALCIUM-BINDING DOMAIN-CONTAINING PROTEIN 6-LIKE"/>
    <property type="match status" value="1"/>
</dbReference>
<name>A0ABN9BT91_9NEOB</name>
<dbReference type="PROSITE" id="PS50222">
    <property type="entry name" value="EF_HAND_2"/>
    <property type="match status" value="1"/>
</dbReference>
<comment type="caution">
    <text evidence="5">The sequence shown here is derived from an EMBL/GenBank/DDBJ whole genome shotgun (WGS) entry which is preliminary data.</text>
</comment>
<dbReference type="PANTHER" id="PTHR20875">
    <property type="entry name" value="EF-HAND CALCIUM-BINDING DOMAIN-CONTAINING PROTEIN 6-RELATED"/>
    <property type="match status" value="1"/>
</dbReference>
<dbReference type="InterPro" id="IPR011992">
    <property type="entry name" value="EF-hand-dom_pair"/>
</dbReference>
<dbReference type="Gene3D" id="1.10.238.10">
    <property type="entry name" value="EF-hand"/>
    <property type="match status" value="5"/>
</dbReference>
<evidence type="ECO:0000259" key="4">
    <source>
        <dbReference type="PROSITE" id="PS50222"/>
    </source>
</evidence>
<sequence>MMAEFLVCDPERTHKVSREDFLKVLDKFQLHLTGEQLGHFLARCGLDENSSDVDYVDFLQRTQTRRKSGRTHKILSKENRSAHRLSVNSASTTRALEEKLLHYFHADFSALLDEFRKADTNNLGVISQQDFRGILERRFYIKVTDEEFAYLLERIPVDHHGAIRYLDFMAKFNSRDENLSLWGGNKTILTNCSQKSKKVSKVGDKGKSDKAQVRNVEQLTGVIKNLVKNNYEFLERNFNEMDPMNTRRMTAESLYQLLKRCGIHPEMSREEVGKVWRTLIQNQDQTVDYFQFVRHFGFSIKSSCFLNAKISPPVRGDGDCLIRSLKLNSDTKIIANFLQTKVKLLLPDLRRQFQELDPQNSGCVTKEEFLDILQELSPDLTIHQCDTLAAKFGHGPDKISYVKFLQPYQTETSTIRQNGAKVKPVTPPRGPIDQSLNEISFKLRQKLSSVDWRNLLQTCQKLDTHGWGYLLLPEFRSMVKLCNIILDEDDIYHIMSHYDKDLAGKINYSRLVSDHKRREG</sequence>
<dbReference type="InterPro" id="IPR002048">
    <property type="entry name" value="EF_hand_dom"/>
</dbReference>
<keyword evidence="6" id="KW-1185">Reference proteome</keyword>
<gene>
    <name evidence="5" type="ORF">SPARVUS_LOCUS3623485</name>
</gene>
<keyword evidence="2" id="KW-0677">Repeat</keyword>
<dbReference type="SUPFAM" id="SSF47473">
    <property type="entry name" value="EF-hand"/>
    <property type="match status" value="3"/>
</dbReference>
<protein>
    <recommendedName>
        <fullName evidence="4">EF-hand domain-containing protein</fullName>
    </recommendedName>
</protein>
<dbReference type="InterPro" id="IPR015070">
    <property type="entry name" value="EF_hand_DJBP"/>
</dbReference>
<accession>A0ABN9BT91</accession>
<evidence type="ECO:0000256" key="1">
    <source>
        <dbReference type="ARBA" id="ARBA00022553"/>
    </source>
</evidence>
<dbReference type="Pfam" id="PF08976">
    <property type="entry name" value="EF-hand_11"/>
    <property type="match status" value="1"/>
</dbReference>
<dbReference type="Proteomes" id="UP001162483">
    <property type="component" value="Unassembled WGS sequence"/>
</dbReference>
<evidence type="ECO:0000256" key="3">
    <source>
        <dbReference type="ARBA" id="ARBA00022837"/>
    </source>
</evidence>
<dbReference type="EMBL" id="CATNWA010005804">
    <property type="protein sequence ID" value="CAI9550798.1"/>
    <property type="molecule type" value="Genomic_DNA"/>
</dbReference>
<evidence type="ECO:0000256" key="2">
    <source>
        <dbReference type="ARBA" id="ARBA00022737"/>
    </source>
</evidence>
<reference evidence="5" key="1">
    <citation type="submission" date="2023-05" db="EMBL/GenBank/DDBJ databases">
        <authorList>
            <person name="Stuckert A."/>
        </authorList>
    </citation>
    <scope>NUCLEOTIDE SEQUENCE</scope>
</reference>
<keyword evidence="1" id="KW-0597">Phosphoprotein</keyword>